<dbReference type="PATRIC" id="fig|942150.3.peg.2298"/>
<evidence type="ECO:0000313" key="2">
    <source>
        <dbReference type="EMBL" id="KRO11680.1"/>
    </source>
</evidence>
<keyword evidence="1" id="KW-0472">Membrane</keyword>
<keyword evidence="1" id="KW-1133">Transmembrane helix</keyword>
<accession>A0A0R2MHP8</accession>
<reference evidence="2 3" key="1">
    <citation type="journal article" date="2015" name="Genome Announc.">
        <title>Expanding the biotechnology potential of lactobacilli through comparative genomics of 213 strains and associated genera.</title>
        <authorList>
            <person name="Sun Z."/>
            <person name="Harris H.M."/>
            <person name="McCann A."/>
            <person name="Guo C."/>
            <person name="Argimon S."/>
            <person name="Zhang W."/>
            <person name="Yang X."/>
            <person name="Jeffery I.B."/>
            <person name="Cooney J.C."/>
            <person name="Kagawa T.F."/>
            <person name="Liu W."/>
            <person name="Song Y."/>
            <person name="Salvetti E."/>
            <person name="Wrobel A."/>
            <person name="Rasinkangas P."/>
            <person name="Parkhill J."/>
            <person name="Rea M.C."/>
            <person name="O'Sullivan O."/>
            <person name="Ritari J."/>
            <person name="Douillard F.P."/>
            <person name="Paul Ross R."/>
            <person name="Yang R."/>
            <person name="Briner A.E."/>
            <person name="Felis G.E."/>
            <person name="de Vos W.M."/>
            <person name="Barrangou R."/>
            <person name="Klaenhammer T.R."/>
            <person name="Caufield P.W."/>
            <person name="Cui Y."/>
            <person name="Zhang H."/>
            <person name="O'Toole P.W."/>
        </authorList>
    </citation>
    <scope>NUCLEOTIDE SEQUENCE [LARGE SCALE GENOMIC DNA]</scope>
    <source>
        <strain evidence="2 3">LMG 26013</strain>
    </source>
</reference>
<organism evidence="2 3">
    <name type="scientific">Lactiplantibacillus xiangfangensis</name>
    <dbReference type="NCBI Taxonomy" id="942150"/>
    <lineage>
        <taxon>Bacteria</taxon>
        <taxon>Bacillati</taxon>
        <taxon>Bacillota</taxon>
        <taxon>Bacilli</taxon>
        <taxon>Lactobacillales</taxon>
        <taxon>Lactobacillaceae</taxon>
        <taxon>Lactiplantibacillus</taxon>
    </lineage>
</organism>
<feature type="transmembrane region" description="Helical" evidence="1">
    <location>
        <begin position="28"/>
        <end position="49"/>
    </location>
</feature>
<keyword evidence="3" id="KW-1185">Reference proteome</keyword>
<name>A0A0R2MHP8_9LACO</name>
<gene>
    <name evidence="2" type="ORF">IV64_GL002197</name>
</gene>
<keyword evidence="1" id="KW-0812">Transmembrane</keyword>
<protein>
    <submittedName>
        <fullName evidence="2">Uncharacterized protein</fullName>
    </submittedName>
</protein>
<proteinExistence type="predicted"/>
<dbReference type="AlphaFoldDB" id="A0A0R2MHP8"/>
<comment type="caution">
    <text evidence="2">The sequence shown here is derived from an EMBL/GenBank/DDBJ whole genome shotgun (WGS) entry which is preliminary data.</text>
</comment>
<dbReference type="EMBL" id="JQCL01000053">
    <property type="protein sequence ID" value="KRO11680.1"/>
    <property type="molecule type" value="Genomic_DNA"/>
</dbReference>
<evidence type="ECO:0000256" key="1">
    <source>
        <dbReference type="SAM" id="Phobius"/>
    </source>
</evidence>
<dbReference type="Proteomes" id="UP000051783">
    <property type="component" value="Unassembled WGS sequence"/>
</dbReference>
<evidence type="ECO:0000313" key="3">
    <source>
        <dbReference type="Proteomes" id="UP000051783"/>
    </source>
</evidence>
<sequence>MTIYLIGSQLFLNHYFDHITYKTGIKSLSIYVSSLVLGTIGGLVIYFYWRIKISKK</sequence>